<keyword evidence="2" id="KW-1185">Reference proteome</keyword>
<dbReference type="PANTHER" id="PTHR48100:SF1">
    <property type="entry name" value="HISTIDINE PHOSPHATASE FAMILY PROTEIN-RELATED"/>
    <property type="match status" value="1"/>
</dbReference>
<accession>A0AAN7JQ00</accession>
<evidence type="ECO:0008006" key="3">
    <source>
        <dbReference type="Google" id="ProtNLM"/>
    </source>
</evidence>
<proteinExistence type="predicted"/>
<dbReference type="GO" id="GO:0016791">
    <property type="term" value="F:phosphatase activity"/>
    <property type="evidence" value="ECO:0007669"/>
    <property type="project" value="TreeGrafter"/>
</dbReference>
<dbReference type="SUPFAM" id="SSF53254">
    <property type="entry name" value="Phosphoglycerate mutase-like"/>
    <property type="match status" value="1"/>
</dbReference>
<reference evidence="1 2" key="1">
    <citation type="journal article" date="2023" name="Hortic Res">
        <title>Pangenome of water caltrop reveals structural variations and asymmetric subgenome divergence after allopolyploidization.</title>
        <authorList>
            <person name="Zhang X."/>
            <person name="Chen Y."/>
            <person name="Wang L."/>
            <person name="Yuan Y."/>
            <person name="Fang M."/>
            <person name="Shi L."/>
            <person name="Lu R."/>
            <person name="Comes H.P."/>
            <person name="Ma Y."/>
            <person name="Chen Y."/>
            <person name="Huang G."/>
            <person name="Zhou Y."/>
            <person name="Zheng Z."/>
            <person name="Qiu Y."/>
        </authorList>
    </citation>
    <scope>NUCLEOTIDE SEQUENCE [LARGE SCALE GENOMIC DNA]</scope>
    <source>
        <tissue evidence="1">Roots</tissue>
    </source>
</reference>
<name>A0AAN7JQ00_9MYRT</name>
<evidence type="ECO:0000313" key="1">
    <source>
        <dbReference type="EMBL" id="KAK4751482.1"/>
    </source>
</evidence>
<protein>
    <recommendedName>
        <fullName evidence="3">Phosphoglycerate mutase-like protein 1</fullName>
    </recommendedName>
</protein>
<dbReference type="Proteomes" id="UP001345219">
    <property type="component" value="Chromosome 4"/>
</dbReference>
<dbReference type="AlphaFoldDB" id="A0AAN7JQ00"/>
<dbReference type="EMBL" id="JAXIOK010000017">
    <property type="protein sequence ID" value="KAK4751482.1"/>
    <property type="molecule type" value="Genomic_DNA"/>
</dbReference>
<organism evidence="1 2">
    <name type="scientific">Trapa incisa</name>
    <dbReference type="NCBI Taxonomy" id="236973"/>
    <lineage>
        <taxon>Eukaryota</taxon>
        <taxon>Viridiplantae</taxon>
        <taxon>Streptophyta</taxon>
        <taxon>Embryophyta</taxon>
        <taxon>Tracheophyta</taxon>
        <taxon>Spermatophyta</taxon>
        <taxon>Magnoliopsida</taxon>
        <taxon>eudicotyledons</taxon>
        <taxon>Gunneridae</taxon>
        <taxon>Pentapetalae</taxon>
        <taxon>rosids</taxon>
        <taxon>malvids</taxon>
        <taxon>Myrtales</taxon>
        <taxon>Lythraceae</taxon>
        <taxon>Trapa</taxon>
    </lineage>
</organism>
<evidence type="ECO:0000313" key="2">
    <source>
        <dbReference type="Proteomes" id="UP001345219"/>
    </source>
</evidence>
<dbReference type="PANTHER" id="PTHR48100">
    <property type="entry name" value="BROAD-SPECIFICITY PHOSPHATASE YOR283W-RELATED"/>
    <property type="match status" value="1"/>
</dbReference>
<sequence>MVCQLNASWDIPFLLDKHLGTYKQTMQTAVGAFRGEYSDGIDASPSMVANAGKSNHPAISSLNCPPFIAVELCREHLGVHPCDKRRSISECRPLFPVIDFSLASELSKRFHIEHEEDVLWEPDVREKDEEVAIRGREFLNWLWTRKEKEIAIVSHSRFLYHTLNAFGKDCHPSIKSEMCWHFANCELRSMVLVDKSMIGSNTSTTDFTGMVPNGLDLPSDVAEEKDQ</sequence>
<dbReference type="InterPro" id="IPR029033">
    <property type="entry name" value="His_PPase_superfam"/>
</dbReference>
<gene>
    <name evidence="1" type="ORF">SAY87_004964</name>
</gene>
<dbReference type="InterPro" id="IPR050275">
    <property type="entry name" value="PGM_Phosphatase"/>
</dbReference>
<dbReference type="GO" id="GO:0005737">
    <property type="term" value="C:cytoplasm"/>
    <property type="evidence" value="ECO:0007669"/>
    <property type="project" value="TreeGrafter"/>
</dbReference>
<comment type="caution">
    <text evidence="1">The sequence shown here is derived from an EMBL/GenBank/DDBJ whole genome shotgun (WGS) entry which is preliminary data.</text>
</comment>
<dbReference type="Gene3D" id="3.40.50.1240">
    <property type="entry name" value="Phosphoglycerate mutase-like"/>
    <property type="match status" value="1"/>
</dbReference>